<dbReference type="InterPro" id="IPR013094">
    <property type="entry name" value="AB_hydrolase_3"/>
</dbReference>
<dbReference type="GO" id="GO:0016787">
    <property type="term" value="F:hydrolase activity"/>
    <property type="evidence" value="ECO:0007669"/>
    <property type="project" value="UniProtKB-KW"/>
</dbReference>
<organism evidence="4">
    <name type="scientific">Bifidobacterium aquikefiricola</name>
    <dbReference type="NCBI Taxonomy" id="3059038"/>
    <lineage>
        <taxon>Bacteria</taxon>
        <taxon>Bacillati</taxon>
        <taxon>Actinomycetota</taxon>
        <taxon>Actinomycetes</taxon>
        <taxon>Bifidobacteriales</taxon>
        <taxon>Bifidobacteriaceae</taxon>
        <taxon>Bifidobacterium</taxon>
    </lineage>
</organism>
<gene>
    <name evidence="4" type="ORF">QN215_01540</name>
</gene>
<evidence type="ECO:0000313" key="4">
    <source>
        <dbReference type="EMBL" id="XDS44847.1"/>
    </source>
</evidence>
<dbReference type="SUPFAM" id="SSF53474">
    <property type="entry name" value="alpha/beta-Hydrolases"/>
    <property type="match status" value="1"/>
</dbReference>
<keyword evidence="1 4" id="KW-0378">Hydrolase</keyword>
<dbReference type="Gene3D" id="3.40.50.1820">
    <property type="entry name" value="alpha/beta hydrolase"/>
    <property type="match status" value="1"/>
</dbReference>
<dbReference type="InterPro" id="IPR029058">
    <property type="entry name" value="AB_hydrolase_fold"/>
</dbReference>
<dbReference type="Pfam" id="PF07859">
    <property type="entry name" value="Abhydrolase_3"/>
    <property type="match status" value="1"/>
</dbReference>
<dbReference type="PANTHER" id="PTHR48081:SF8">
    <property type="entry name" value="ALPHA_BETA HYDROLASE FOLD-3 DOMAIN-CONTAINING PROTEIN-RELATED"/>
    <property type="match status" value="1"/>
</dbReference>
<reference evidence="4" key="1">
    <citation type="submission" date="2023-07" db="EMBL/GenBank/DDBJ databases">
        <title>Bifidobacterium aquikefiriaerophilum sp. nov. and Bifidobacterium eccum sp. nov., isolated from water kefir.</title>
        <authorList>
            <person name="Breselge S."/>
            <person name="Bellassi P."/>
            <person name="Barcenilla C."/>
            <person name="Alvarez-Ordonez A."/>
            <person name="Morelli L."/>
            <person name="Cotter P.D."/>
        </authorList>
    </citation>
    <scope>NUCLEOTIDE SEQUENCE</scope>
    <source>
        <strain evidence="4">WK041_4_12</strain>
    </source>
</reference>
<accession>A0AB39U7B2</accession>
<dbReference type="RefSeq" id="WP_369344393.1">
    <property type="nucleotide sequence ID" value="NZ_CP129674.1"/>
</dbReference>
<dbReference type="AlphaFoldDB" id="A0AB39U7B2"/>
<feature type="compositionally biased region" description="Basic and acidic residues" evidence="2">
    <location>
        <begin position="42"/>
        <end position="53"/>
    </location>
</feature>
<evidence type="ECO:0000259" key="3">
    <source>
        <dbReference type="Pfam" id="PF07859"/>
    </source>
</evidence>
<protein>
    <submittedName>
        <fullName evidence="4">Alpha/beta hydrolase</fullName>
    </submittedName>
</protein>
<dbReference type="KEGG" id="baqk:QN215_01540"/>
<evidence type="ECO:0000256" key="2">
    <source>
        <dbReference type="SAM" id="MobiDB-lite"/>
    </source>
</evidence>
<feature type="region of interest" description="Disordered" evidence="2">
    <location>
        <begin position="24"/>
        <end position="55"/>
    </location>
</feature>
<sequence>MNATGISVKIVHYRSISMRVFIPKDNESHTEPRRNLNASTHDGTRPRQHHGTEPHPGLLWIHGGGLVVGSARQDDGLCARTAASLGTVVVSVDYRLAPEHPYPAAINDVYLAWQWMIAHGSQLHIDVNRLAIGGESAGGGLAACLTQRVHDQEGIQPIAQWLFAPMLDDRTATDRSLDAINHFVWNNQANRYAWNAYLPVAAGSQAVPKYASASRRDDVSGLPPTWLYATDIELFHDEVCLYAQRLHDAGVDVTLEHVPAAAHAFELFENTEPARQLLTRSRRWLNAQFELSLSDGDNNCSTTTSRSNAQQ</sequence>
<feature type="compositionally biased region" description="Basic and acidic residues" evidence="2">
    <location>
        <begin position="24"/>
        <end position="34"/>
    </location>
</feature>
<dbReference type="PANTHER" id="PTHR48081">
    <property type="entry name" value="AB HYDROLASE SUPERFAMILY PROTEIN C4A8.06C"/>
    <property type="match status" value="1"/>
</dbReference>
<feature type="domain" description="Alpha/beta hydrolase fold-3" evidence="3">
    <location>
        <begin position="58"/>
        <end position="266"/>
    </location>
</feature>
<dbReference type="EMBL" id="CP129674">
    <property type="protein sequence ID" value="XDS44847.1"/>
    <property type="molecule type" value="Genomic_DNA"/>
</dbReference>
<name>A0AB39U7B2_9BIFI</name>
<evidence type="ECO:0000256" key="1">
    <source>
        <dbReference type="ARBA" id="ARBA00022801"/>
    </source>
</evidence>
<dbReference type="InterPro" id="IPR050300">
    <property type="entry name" value="GDXG_lipolytic_enzyme"/>
</dbReference>
<proteinExistence type="predicted"/>